<proteinExistence type="predicted"/>
<dbReference type="GO" id="GO:0004519">
    <property type="term" value="F:endonuclease activity"/>
    <property type="evidence" value="ECO:0007669"/>
    <property type="project" value="UniProtKB-KW"/>
</dbReference>
<keyword evidence="2" id="KW-1185">Reference proteome</keyword>
<evidence type="ECO:0000313" key="2">
    <source>
        <dbReference type="Proteomes" id="UP001369958"/>
    </source>
</evidence>
<keyword evidence="1" id="KW-0378">Hydrolase</keyword>
<protein>
    <submittedName>
        <fullName evidence="1">TnsA endonuclease N-terminal domain-containing protein</fullName>
    </submittedName>
</protein>
<dbReference type="RefSeq" id="WP_338610600.1">
    <property type="nucleotide sequence ID" value="NZ_CP146275.1"/>
</dbReference>
<dbReference type="Proteomes" id="UP001369958">
    <property type="component" value="Chromosome"/>
</dbReference>
<reference evidence="1 2" key="1">
    <citation type="submission" date="2024-02" db="EMBL/GenBank/DDBJ databases">
        <title>Complete genome sequence of Pelagibacterium nitratireducens ZH15.</title>
        <authorList>
            <person name="Zhao L.H."/>
        </authorList>
    </citation>
    <scope>NUCLEOTIDE SEQUENCE [LARGE SCALE GENOMIC DNA]</scope>
    <source>
        <strain evidence="1 2">ZH15</strain>
    </source>
</reference>
<gene>
    <name evidence="1" type="ORF">V6617_09090</name>
</gene>
<keyword evidence="1" id="KW-0540">Nuclease</keyword>
<sequence>MSTHHHDGGMPFHPVEPSRATRKISLRGRFSFRGALVWKFRGSERIFTYESLLECTTLHVLLTDRHVVDIWDQAPPVTYFDELGESHTHTFDFLVTYACGKQIGYAVKPHDRAYRVEENGFRPFVDQMARVRRACGHEVRIVTEKSFSRVQDRDAELTFHYLRRPDNEADAAVLEAAHTLNGIYPLKTLRKISGVGPRFFGSVVRLIAAGKLAKRSVTRLDPDSKIETVRDRDV</sequence>
<evidence type="ECO:0000313" key="1">
    <source>
        <dbReference type="EMBL" id="WWT34603.1"/>
    </source>
</evidence>
<organism evidence="1 2">
    <name type="scientific">Pelagibacterium nitratireducens</name>
    <dbReference type="NCBI Taxonomy" id="1046114"/>
    <lineage>
        <taxon>Bacteria</taxon>
        <taxon>Pseudomonadati</taxon>
        <taxon>Pseudomonadota</taxon>
        <taxon>Alphaproteobacteria</taxon>
        <taxon>Hyphomicrobiales</taxon>
        <taxon>Devosiaceae</taxon>
        <taxon>Pelagibacterium</taxon>
    </lineage>
</organism>
<accession>A0ABZ2I6H9</accession>
<keyword evidence="1" id="KW-0255">Endonuclease</keyword>
<dbReference type="EMBL" id="CP146275">
    <property type="protein sequence ID" value="WWT34603.1"/>
    <property type="molecule type" value="Genomic_DNA"/>
</dbReference>
<name>A0ABZ2I6H9_9HYPH</name>